<dbReference type="EMBL" id="CP042913">
    <property type="protein sequence ID" value="QEG37744.1"/>
    <property type="molecule type" value="Genomic_DNA"/>
</dbReference>
<sequence>MSRDRIQTATERIEFARGYTKQFLTELSDEEWFWTPPGFVTHVAWQVAHLAASQYSLCLLRVRGHRDSDDAIIPQEFFENFRIGSTPLAGAANNPPLSEIQRIFDGVQAQVLSEIAEYTDAELDVPLDKPHPAFDTKLGAIEYSPQHELVHAGQIALLRRLMGKEFKR</sequence>
<evidence type="ECO:0000313" key="2">
    <source>
        <dbReference type="EMBL" id="QEG37744.1"/>
    </source>
</evidence>
<feature type="domain" description="DinB-like" evidence="1">
    <location>
        <begin position="13"/>
        <end position="155"/>
    </location>
</feature>
<protein>
    <submittedName>
        <fullName evidence="2">DinB superfamily protein</fullName>
    </submittedName>
</protein>
<dbReference type="AlphaFoldDB" id="A0A5B9QG34"/>
<evidence type="ECO:0000259" key="1">
    <source>
        <dbReference type="Pfam" id="PF12867"/>
    </source>
</evidence>
<dbReference type="InterPro" id="IPR024775">
    <property type="entry name" value="DinB-like"/>
</dbReference>
<dbReference type="Proteomes" id="UP000323917">
    <property type="component" value="Chromosome"/>
</dbReference>
<gene>
    <name evidence="2" type="ORF">Pr1d_50910</name>
</gene>
<evidence type="ECO:0000313" key="3">
    <source>
        <dbReference type="Proteomes" id="UP000323917"/>
    </source>
</evidence>
<accession>A0A5B9QG34</accession>
<organism evidence="2 3">
    <name type="scientific">Bythopirellula goksoeyrii</name>
    <dbReference type="NCBI Taxonomy" id="1400387"/>
    <lineage>
        <taxon>Bacteria</taxon>
        <taxon>Pseudomonadati</taxon>
        <taxon>Planctomycetota</taxon>
        <taxon>Planctomycetia</taxon>
        <taxon>Pirellulales</taxon>
        <taxon>Lacipirellulaceae</taxon>
        <taxon>Bythopirellula</taxon>
    </lineage>
</organism>
<dbReference type="SUPFAM" id="SSF109854">
    <property type="entry name" value="DinB/YfiT-like putative metalloenzymes"/>
    <property type="match status" value="1"/>
</dbReference>
<dbReference type="Gene3D" id="1.20.120.450">
    <property type="entry name" value="dinb family like domain"/>
    <property type="match status" value="1"/>
</dbReference>
<keyword evidence="3" id="KW-1185">Reference proteome</keyword>
<dbReference type="KEGG" id="bgok:Pr1d_50910"/>
<dbReference type="InterPro" id="IPR034660">
    <property type="entry name" value="DinB/YfiT-like"/>
</dbReference>
<dbReference type="RefSeq" id="WP_168205464.1">
    <property type="nucleotide sequence ID" value="NZ_CP042913.1"/>
</dbReference>
<proteinExistence type="predicted"/>
<reference evidence="2 3" key="1">
    <citation type="submission" date="2019-08" db="EMBL/GenBank/DDBJ databases">
        <title>Deep-cultivation of Planctomycetes and their phenomic and genomic characterization uncovers novel biology.</title>
        <authorList>
            <person name="Wiegand S."/>
            <person name="Jogler M."/>
            <person name="Boedeker C."/>
            <person name="Pinto D."/>
            <person name="Vollmers J."/>
            <person name="Rivas-Marin E."/>
            <person name="Kohn T."/>
            <person name="Peeters S.H."/>
            <person name="Heuer A."/>
            <person name="Rast P."/>
            <person name="Oberbeckmann S."/>
            <person name="Bunk B."/>
            <person name="Jeske O."/>
            <person name="Meyerdierks A."/>
            <person name="Storesund J.E."/>
            <person name="Kallscheuer N."/>
            <person name="Luecker S."/>
            <person name="Lage O.M."/>
            <person name="Pohl T."/>
            <person name="Merkel B.J."/>
            <person name="Hornburger P."/>
            <person name="Mueller R.-W."/>
            <person name="Bruemmer F."/>
            <person name="Labrenz M."/>
            <person name="Spormann A.M."/>
            <person name="Op den Camp H."/>
            <person name="Overmann J."/>
            <person name="Amann R."/>
            <person name="Jetten M.S.M."/>
            <person name="Mascher T."/>
            <person name="Medema M.H."/>
            <person name="Devos D.P."/>
            <person name="Kaster A.-K."/>
            <person name="Ovreas L."/>
            <person name="Rohde M."/>
            <person name="Galperin M.Y."/>
            <person name="Jogler C."/>
        </authorList>
    </citation>
    <scope>NUCLEOTIDE SEQUENCE [LARGE SCALE GENOMIC DNA]</scope>
    <source>
        <strain evidence="2 3">Pr1d</strain>
    </source>
</reference>
<dbReference type="Pfam" id="PF12867">
    <property type="entry name" value="DinB_2"/>
    <property type="match status" value="1"/>
</dbReference>
<name>A0A5B9QG34_9BACT</name>